<dbReference type="GO" id="GO:0009341">
    <property type="term" value="C:beta-galactosidase complex"/>
    <property type="evidence" value="ECO:0007669"/>
    <property type="project" value="TreeGrafter"/>
</dbReference>
<comment type="similarity">
    <text evidence="2">Belongs to the glycosyl hydrolase 2 family.</text>
</comment>
<keyword evidence="4" id="KW-0378">Hydrolase</keyword>
<reference evidence="8 9" key="1">
    <citation type="submission" date="2019-03" db="EMBL/GenBank/DDBJ databases">
        <title>Flavobacterium AR-3-4 sp. nov. isolated from arctic soil.</title>
        <authorList>
            <person name="Chaudhary D.K."/>
        </authorList>
    </citation>
    <scope>NUCLEOTIDE SEQUENCE [LARGE SCALE GENOMIC DNA]</scope>
    <source>
        <strain evidence="8 9">AR-3-4</strain>
    </source>
</reference>
<dbReference type="Pfam" id="PF02837">
    <property type="entry name" value="Glyco_hydro_2_N"/>
    <property type="match status" value="1"/>
</dbReference>
<accession>A0A4V2YYT3</accession>
<dbReference type="InterPro" id="IPR006102">
    <property type="entry name" value="Ig-like_GH2"/>
</dbReference>
<gene>
    <name evidence="8" type="ORF">E0F76_16945</name>
</gene>
<dbReference type="InterPro" id="IPR036156">
    <property type="entry name" value="Beta-gal/glucu_dom_sf"/>
</dbReference>
<dbReference type="AlphaFoldDB" id="A0A4V2YYT3"/>
<feature type="domain" description="Glycoside hydrolase family 2 immunoglobulin-like beta-sandwich" evidence="6">
    <location>
        <begin position="283"/>
        <end position="357"/>
    </location>
</feature>
<dbReference type="Gene3D" id="2.60.120.260">
    <property type="entry name" value="Galactose-binding domain-like"/>
    <property type="match status" value="1"/>
</dbReference>
<evidence type="ECO:0000256" key="5">
    <source>
        <dbReference type="ARBA" id="ARBA00023295"/>
    </source>
</evidence>
<dbReference type="PANTHER" id="PTHR46323">
    <property type="entry name" value="BETA-GALACTOSIDASE"/>
    <property type="match status" value="1"/>
</dbReference>
<feature type="domain" description="Glycosyl hydrolases family 2 sugar binding" evidence="7">
    <location>
        <begin position="61"/>
        <end position="230"/>
    </location>
</feature>
<dbReference type="SUPFAM" id="SSF49303">
    <property type="entry name" value="beta-Galactosidase/glucuronidase domain"/>
    <property type="match status" value="1"/>
</dbReference>
<dbReference type="PANTHER" id="PTHR46323:SF2">
    <property type="entry name" value="BETA-GALACTOSIDASE"/>
    <property type="match status" value="1"/>
</dbReference>
<keyword evidence="9" id="KW-1185">Reference proteome</keyword>
<evidence type="ECO:0000256" key="3">
    <source>
        <dbReference type="ARBA" id="ARBA00012756"/>
    </source>
</evidence>
<keyword evidence="5" id="KW-0326">Glycosidase</keyword>
<dbReference type="GO" id="GO:0004565">
    <property type="term" value="F:beta-galactosidase activity"/>
    <property type="evidence" value="ECO:0007669"/>
    <property type="project" value="UniProtKB-EC"/>
</dbReference>
<evidence type="ECO:0000313" key="8">
    <source>
        <dbReference type="EMBL" id="TDD94287.1"/>
    </source>
</evidence>
<dbReference type="InterPro" id="IPR013783">
    <property type="entry name" value="Ig-like_fold"/>
</dbReference>
<dbReference type="EMBL" id="SMFK01000017">
    <property type="protein sequence ID" value="TDD94287.1"/>
    <property type="molecule type" value="Genomic_DNA"/>
</dbReference>
<dbReference type="SUPFAM" id="SSF49785">
    <property type="entry name" value="Galactose-binding domain-like"/>
    <property type="match status" value="1"/>
</dbReference>
<dbReference type="RefSeq" id="WP_132008944.1">
    <property type="nucleotide sequence ID" value="NZ_SMFK01000017.1"/>
</dbReference>
<evidence type="ECO:0000313" key="9">
    <source>
        <dbReference type="Proteomes" id="UP000295479"/>
    </source>
</evidence>
<dbReference type="Pfam" id="PF00703">
    <property type="entry name" value="Glyco_hydro_2"/>
    <property type="match status" value="1"/>
</dbReference>
<dbReference type="GO" id="GO:0005990">
    <property type="term" value="P:lactose catabolic process"/>
    <property type="evidence" value="ECO:0007669"/>
    <property type="project" value="TreeGrafter"/>
</dbReference>
<evidence type="ECO:0000256" key="4">
    <source>
        <dbReference type="ARBA" id="ARBA00022801"/>
    </source>
</evidence>
<evidence type="ECO:0000259" key="7">
    <source>
        <dbReference type="Pfam" id="PF02837"/>
    </source>
</evidence>
<sequence length="358" mass="41561">MIKRIPLLFCFLTFHVLLSQNNIWEDPAINQINRLPSKATFYSYENLDLAIANQREKSKFFKSLNGDWKFNWVATPEESSDTFQENNFDVSKWKSIDVPSNWEMRGYGKAIYTNITYPFFSNYPNINHSDNPVGHYVKSFTIDESWKNKDVILHFGGVSSAFYVWINGAFVGYSEDTRLPSEFDIMKYLKTGENKIAVKVYRWSDGSYLEDQDTWRLSGIEREVFLQAVPKVRLSDFTIRTNLDENYENATLQIRPQFTVNIPDKFIEKVGYFNTTPLKTIVDDWTLTTQLIDTDGNVVIKENILKLGTSLGEKHPARDQVCFGMIEMDVKNPHKWSADEPYLYTALFSVKDDKGNLI</sequence>
<dbReference type="Gene3D" id="2.60.40.10">
    <property type="entry name" value="Immunoglobulins"/>
    <property type="match status" value="1"/>
</dbReference>
<dbReference type="Proteomes" id="UP000295479">
    <property type="component" value="Unassembled WGS sequence"/>
</dbReference>
<organism evidence="8 9">
    <name type="scientific">Flavobacterium cellulosilyticum</name>
    <dbReference type="NCBI Taxonomy" id="2541731"/>
    <lineage>
        <taxon>Bacteria</taxon>
        <taxon>Pseudomonadati</taxon>
        <taxon>Bacteroidota</taxon>
        <taxon>Flavobacteriia</taxon>
        <taxon>Flavobacteriales</taxon>
        <taxon>Flavobacteriaceae</taxon>
        <taxon>Flavobacterium</taxon>
    </lineage>
</organism>
<evidence type="ECO:0000256" key="1">
    <source>
        <dbReference type="ARBA" id="ARBA00001412"/>
    </source>
</evidence>
<dbReference type="EC" id="3.2.1.23" evidence="3"/>
<dbReference type="OrthoDB" id="9801077at2"/>
<dbReference type="InterPro" id="IPR050347">
    <property type="entry name" value="Bact_Beta-galactosidase"/>
</dbReference>
<evidence type="ECO:0000259" key="6">
    <source>
        <dbReference type="Pfam" id="PF00703"/>
    </source>
</evidence>
<name>A0A4V2YYT3_9FLAO</name>
<comment type="caution">
    <text evidence="8">The sequence shown here is derived from an EMBL/GenBank/DDBJ whole genome shotgun (WGS) entry which is preliminary data.</text>
</comment>
<comment type="catalytic activity">
    <reaction evidence="1">
        <text>Hydrolysis of terminal non-reducing beta-D-galactose residues in beta-D-galactosides.</text>
        <dbReference type="EC" id="3.2.1.23"/>
    </reaction>
</comment>
<dbReference type="InterPro" id="IPR008979">
    <property type="entry name" value="Galactose-bd-like_sf"/>
</dbReference>
<protein>
    <recommendedName>
        <fullName evidence="3">beta-galactosidase</fullName>
        <ecNumber evidence="3">3.2.1.23</ecNumber>
    </recommendedName>
</protein>
<proteinExistence type="inferred from homology"/>
<evidence type="ECO:0000256" key="2">
    <source>
        <dbReference type="ARBA" id="ARBA00007401"/>
    </source>
</evidence>
<dbReference type="InterPro" id="IPR006104">
    <property type="entry name" value="Glyco_hydro_2_N"/>
</dbReference>